<feature type="non-terminal residue" evidence="1">
    <location>
        <position position="1"/>
    </location>
</feature>
<dbReference type="AlphaFoldDB" id="A0A6A6DYP4"/>
<keyword evidence="2" id="KW-1185">Reference proteome</keyword>
<dbReference type="OrthoDB" id="4062651at2759"/>
<protein>
    <submittedName>
        <fullName evidence="1">Uncharacterized protein</fullName>
    </submittedName>
</protein>
<dbReference type="EMBL" id="ML994636">
    <property type="protein sequence ID" value="KAF2184811.1"/>
    <property type="molecule type" value="Genomic_DNA"/>
</dbReference>
<name>A0A6A6DYP4_9PEZI</name>
<dbReference type="Proteomes" id="UP000800200">
    <property type="component" value="Unassembled WGS sequence"/>
</dbReference>
<organism evidence="1 2">
    <name type="scientific">Zopfia rhizophila CBS 207.26</name>
    <dbReference type="NCBI Taxonomy" id="1314779"/>
    <lineage>
        <taxon>Eukaryota</taxon>
        <taxon>Fungi</taxon>
        <taxon>Dikarya</taxon>
        <taxon>Ascomycota</taxon>
        <taxon>Pezizomycotina</taxon>
        <taxon>Dothideomycetes</taxon>
        <taxon>Dothideomycetes incertae sedis</taxon>
        <taxon>Zopfiaceae</taxon>
        <taxon>Zopfia</taxon>
    </lineage>
</organism>
<gene>
    <name evidence="1" type="ORF">K469DRAFT_780375</name>
</gene>
<evidence type="ECO:0000313" key="1">
    <source>
        <dbReference type="EMBL" id="KAF2184811.1"/>
    </source>
</evidence>
<sequence length="102" mass="11314">HGSLISSKVYAPLFLSGGSLARAPNPLPVNAIIKRPNLALFYRYIDRGRPNAIAKAILSEAKVYEILQRNPDLNIAEYRGCEILRDGCITGLCWTKLTDLLM</sequence>
<accession>A0A6A6DYP4</accession>
<proteinExistence type="predicted"/>
<evidence type="ECO:0000313" key="2">
    <source>
        <dbReference type="Proteomes" id="UP000800200"/>
    </source>
</evidence>
<reference evidence="1" key="1">
    <citation type="journal article" date="2020" name="Stud. Mycol.">
        <title>101 Dothideomycetes genomes: a test case for predicting lifestyles and emergence of pathogens.</title>
        <authorList>
            <person name="Haridas S."/>
            <person name="Albert R."/>
            <person name="Binder M."/>
            <person name="Bloem J."/>
            <person name="Labutti K."/>
            <person name="Salamov A."/>
            <person name="Andreopoulos B."/>
            <person name="Baker S."/>
            <person name="Barry K."/>
            <person name="Bills G."/>
            <person name="Bluhm B."/>
            <person name="Cannon C."/>
            <person name="Castanera R."/>
            <person name="Culley D."/>
            <person name="Daum C."/>
            <person name="Ezra D."/>
            <person name="Gonzalez J."/>
            <person name="Henrissat B."/>
            <person name="Kuo A."/>
            <person name="Liang C."/>
            <person name="Lipzen A."/>
            <person name="Lutzoni F."/>
            <person name="Magnuson J."/>
            <person name="Mondo S."/>
            <person name="Nolan M."/>
            <person name="Ohm R."/>
            <person name="Pangilinan J."/>
            <person name="Park H.-J."/>
            <person name="Ramirez L."/>
            <person name="Alfaro M."/>
            <person name="Sun H."/>
            <person name="Tritt A."/>
            <person name="Yoshinaga Y."/>
            <person name="Zwiers L.-H."/>
            <person name="Turgeon B."/>
            <person name="Goodwin S."/>
            <person name="Spatafora J."/>
            <person name="Crous P."/>
            <person name="Grigoriev I."/>
        </authorList>
    </citation>
    <scope>NUCLEOTIDE SEQUENCE</scope>
    <source>
        <strain evidence="1">CBS 207.26</strain>
    </source>
</reference>